<reference evidence="7" key="1">
    <citation type="journal article" date="2022" name="G3 (Bethesda)">
        <title>High quality genome of the basidiomycete yeast Dioszegia hungarica PDD-24b-2 isolated from cloud water.</title>
        <authorList>
            <person name="Jarrige D."/>
            <person name="Haridas S."/>
            <person name="Bleykasten-Grosshans C."/>
            <person name="Joly M."/>
            <person name="Nadalig T."/>
            <person name="Sancelme M."/>
            <person name="Vuilleumier S."/>
            <person name="Grigoriev I.V."/>
            <person name="Amato P."/>
            <person name="Bringel F."/>
        </authorList>
    </citation>
    <scope>NUCLEOTIDE SEQUENCE</scope>
    <source>
        <strain evidence="7">PDD-24b-2</strain>
    </source>
</reference>
<dbReference type="EMBL" id="JAKWFO010000008">
    <property type="protein sequence ID" value="KAI9633587.1"/>
    <property type="molecule type" value="Genomic_DNA"/>
</dbReference>
<gene>
    <name evidence="7" type="ORF">MKK02DRAFT_38245</name>
</gene>
<comment type="caution">
    <text evidence="7">The sequence shown here is derived from an EMBL/GenBank/DDBJ whole genome shotgun (WGS) entry which is preliminary data.</text>
</comment>
<organism evidence="7 8">
    <name type="scientific">Dioszegia hungarica</name>
    <dbReference type="NCBI Taxonomy" id="4972"/>
    <lineage>
        <taxon>Eukaryota</taxon>
        <taxon>Fungi</taxon>
        <taxon>Dikarya</taxon>
        <taxon>Basidiomycota</taxon>
        <taxon>Agaricomycotina</taxon>
        <taxon>Tremellomycetes</taxon>
        <taxon>Tremellales</taxon>
        <taxon>Bulleribasidiaceae</taxon>
        <taxon>Dioszegia</taxon>
    </lineage>
</organism>
<accession>A0AA38H2R5</accession>
<keyword evidence="5 6" id="KW-0472">Membrane</keyword>
<keyword evidence="4 6" id="KW-1133">Transmembrane helix</keyword>
<evidence type="ECO:0000256" key="1">
    <source>
        <dbReference type="ARBA" id="ARBA00004141"/>
    </source>
</evidence>
<evidence type="ECO:0000256" key="5">
    <source>
        <dbReference type="ARBA" id="ARBA00023136"/>
    </source>
</evidence>
<evidence type="ECO:0000256" key="6">
    <source>
        <dbReference type="RuleBase" id="RU363053"/>
    </source>
</evidence>
<keyword evidence="3 6" id="KW-0812">Transmembrane</keyword>
<dbReference type="Pfam" id="PF04117">
    <property type="entry name" value="Mpv17_PMP22"/>
    <property type="match status" value="1"/>
</dbReference>
<evidence type="ECO:0000313" key="8">
    <source>
        <dbReference type="Proteomes" id="UP001164286"/>
    </source>
</evidence>
<dbReference type="GO" id="GO:0016020">
    <property type="term" value="C:membrane"/>
    <property type="evidence" value="ECO:0007669"/>
    <property type="project" value="UniProtKB-SubCell"/>
</dbReference>
<evidence type="ECO:0000256" key="3">
    <source>
        <dbReference type="ARBA" id="ARBA00022692"/>
    </source>
</evidence>
<keyword evidence="8" id="KW-1185">Reference proteome</keyword>
<comment type="similarity">
    <text evidence="2 6">Belongs to the peroxisomal membrane protein PXMP2/4 family.</text>
</comment>
<dbReference type="InterPro" id="IPR007248">
    <property type="entry name" value="Mpv17_PMP22"/>
</dbReference>
<name>A0AA38H2R5_9TREE</name>
<dbReference type="RefSeq" id="XP_052943364.1">
    <property type="nucleotide sequence ID" value="XM_053090010.1"/>
</dbReference>
<protein>
    <recommendedName>
        <fullName evidence="9">Protein SYM1</fullName>
    </recommendedName>
</protein>
<feature type="transmembrane region" description="Helical" evidence="6">
    <location>
        <begin position="54"/>
        <end position="73"/>
    </location>
</feature>
<proteinExistence type="inferred from homology"/>
<dbReference type="PANTHER" id="PTHR11266:SF17">
    <property type="entry name" value="PROTEIN MPV17"/>
    <property type="match status" value="1"/>
</dbReference>
<dbReference type="PANTHER" id="PTHR11266">
    <property type="entry name" value="PEROXISOMAL MEMBRANE PROTEIN 2, PXMP2 MPV17"/>
    <property type="match status" value="1"/>
</dbReference>
<evidence type="ECO:0000256" key="4">
    <source>
        <dbReference type="ARBA" id="ARBA00022989"/>
    </source>
</evidence>
<feature type="transmembrane region" description="Helical" evidence="6">
    <location>
        <begin position="93"/>
        <end position="111"/>
    </location>
</feature>
<dbReference type="GO" id="GO:0005739">
    <property type="term" value="C:mitochondrion"/>
    <property type="evidence" value="ECO:0007669"/>
    <property type="project" value="TreeGrafter"/>
</dbReference>
<dbReference type="Proteomes" id="UP001164286">
    <property type="component" value="Unassembled WGS sequence"/>
</dbReference>
<evidence type="ECO:0008006" key="9">
    <source>
        <dbReference type="Google" id="ProtNLM"/>
    </source>
</evidence>
<sequence>MAGIFKAYTSLLARRPLAANVGTAAVLFATGDVIAQQLVEKRGSNHDLARTGRIVLWGGGLYAPFVTGWFNVLQRVQLGNKYATTAARVGLDQFLIAPTVLSAFFTVMTLLEGKDMNAVKEKWNADFVPTLKTNWTVWIPFQAINLGIIPPHLRVLAVNAVNVPWNTFLSLQAAKGKGDEVEVKVGDKVKVDVKKPLSV</sequence>
<evidence type="ECO:0000256" key="2">
    <source>
        <dbReference type="ARBA" id="ARBA00006824"/>
    </source>
</evidence>
<dbReference type="AlphaFoldDB" id="A0AA38H2R5"/>
<comment type="subcellular location">
    <subcellularLocation>
        <location evidence="1">Membrane</location>
        <topology evidence="1">Multi-pass membrane protein</topology>
    </subcellularLocation>
</comment>
<evidence type="ECO:0000313" key="7">
    <source>
        <dbReference type="EMBL" id="KAI9633587.1"/>
    </source>
</evidence>
<dbReference type="GeneID" id="77729215"/>
<feature type="transmembrane region" description="Helical" evidence="6">
    <location>
        <begin position="17"/>
        <end position="34"/>
    </location>
</feature>